<dbReference type="PANTHER" id="PTHR24198:SF194">
    <property type="entry name" value="INVERSIN-A"/>
    <property type="match status" value="1"/>
</dbReference>
<evidence type="ECO:0000313" key="4">
    <source>
        <dbReference type="EMBL" id="KAF2273211.1"/>
    </source>
</evidence>
<dbReference type="InterPro" id="IPR002110">
    <property type="entry name" value="Ankyrin_rpt"/>
</dbReference>
<gene>
    <name evidence="4" type="ORF">EI97DRAFT_384109</name>
</gene>
<dbReference type="SMART" id="SM00248">
    <property type="entry name" value="ANK"/>
    <property type="match status" value="3"/>
</dbReference>
<organism evidence="4 5">
    <name type="scientific">Westerdykella ornata</name>
    <dbReference type="NCBI Taxonomy" id="318751"/>
    <lineage>
        <taxon>Eukaryota</taxon>
        <taxon>Fungi</taxon>
        <taxon>Dikarya</taxon>
        <taxon>Ascomycota</taxon>
        <taxon>Pezizomycotina</taxon>
        <taxon>Dothideomycetes</taxon>
        <taxon>Pleosporomycetidae</taxon>
        <taxon>Pleosporales</taxon>
        <taxon>Sporormiaceae</taxon>
        <taxon>Westerdykella</taxon>
    </lineage>
</organism>
<keyword evidence="1" id="KW-0677">Repeat</keyword>
<evidence type="ECO:0000313" key="5">
    <source>
        <dbReference type="Proteomes" id="UP000800097"/>
    </source>
</evidence>
<dbReference type="AlphaFoldDB" id="A0A6A6J9G7"/>
<feature type="repeat" description="ANK" evidence="3">
    <location>
        <begin position="20"/>
        <end position="52"/>
    </location>
</feature>
<dbReference type="PANTHER" id="PTHR24198">
    <property type="entry name" value="ANKYRIN REPEAT AND PROTEIN KINASE DOMAIN-CONTAINING PROTEIN"/>
    <property type="match status" value="1"/>
</dbReference>
<dbReference type="GeneID" id="54549125"/>
<dbReference type="OrthoDB" id="539213at2759"/>
<protein>
    <submittedName>
        <fullName evidence="4">Ankyrin</fullName>
    </submittedName>
</protein>
<dbReference type="RefSeq" id="XP_033650750.1">
    <property type="nucleotide sequence ID" value="XM_033795950.1"/>
</dbReference>
<evidence type="ECO:0000256" key="3">
    <source>
        <dbReference type="PROSITE-ProRule" id="PRU00023"/>
    </source>
</evidence>
<keyword evidence="2 3" id="KW-0040">ANK repeat</keyword>
<dbReference type="SUPFAM" id="SSF48403">
    <property type="entry name" value="Ankyrin repeat"/>
    <property type="match status" value="1"/>
</dbReference>
<dbReference type="Gene3D" id="1.25.40.20">
    <property type="entry name" value="Ankyrin repeat-containing domain"/>
    <property type="match status" value="1"/>
</dbReference>
<name>A0A6A6J9G7_WESOR</name>
<dbReference type="InterPro" id="IPR036770">
    <property type="entry name" value="Ankyrin_rpt-contain_sf"/>
</dbReference>
<dbReference type="EMBL" id="ML986512">
    <property type="protein sequence ID" value="KAF2273211.1"/>
    <property type="molecule type" value="Genomic_DNA"/>
</dbReference>
<keyword evidence="5" id="KW-1185">Reference proteome</keyword>
<dbReference type="Pfam" id="PF12796">
    <property type="entry name" value="Ank_2"/>
    <property type="match status" value="1"/>
</dbReference>
<dbReference type="Proteomes" id="UP000800097">
    <property type="component" value="Unassembled WGS sequence"/>
</dbReference>
<evidence type="ECO:0000256" key="1">
    <source>
        <dbReference type="ARBA" id="ARBA00022737"/>
    </source>
</evidence>
<reference evidence="4" key="1">
    <citation type="journal article" date="2020" name="Stud. Mycol.">
        <title>101 Dothideomycetes genomes: a test case for predicting lifestyles and emergence of pathogens.</title>
        <authorList>
            <person name="Haridas S."/>
            <person name="Albert R."/>
            <person name="Binder M."/>
            <person name="Bloem J."/>
            <person name="Labutti K."/>
            <person name="Salamov A."/>
            <person name="Andreopoulos B."/>
            <person name="Baker S."/>
            <person name="Barry K."/>
            <person name="Bills G."/>
            <person name="Bluhm B."/>
            <person name="Cannon C."/>
            <person name="Castanera R."/>
            <person name="Culley D."/>
            <person name="Daum C."/>
            <person name="Ezra D."/>
            <person name="Gonzalez J."/>
            <person name="Henrissat B."/>
            <person name="Kuo A."/>
            <person name="Liang C."/>
            <person name="Lipzen A."/>
            <person name="Lutzoni F."/>
            <person name="Magnuson J."/>
            <person name="Mondo S."/>
            <person name="Nolan M."/>
            <person name="Ohm R."/>
            <person name="Pangilinan J."/>
            <person name="Park H.-J."/>
            <person name="Ramirez L."/>
            <person name="Alfaro M."/>
            <person name="Sun H."/>
            <person name="Tritt A."/>
            <person name="Yoshinaga Y."/>
            <person name="Zwiers L.-H."/>
            <person name="Turgeon B."/>
            <person name="Goodwin S."/>
            <person name="Spatafora J."/>
            <person name="Crous P."/>
            <person name="Grigoriev I."/>
        </authorList>
    </citation>
    <scope>NUCLEOTIDE SEQUENCE</scope>
    <source>
        <strain evidence="4">CBS 379.55</strain>
    </source>
</reference>
<evidence type="ECO:0000256" key="2">
    <source>
        <dbReference type="ARBA" id="ARBA00023043"/>
    </source>
</evidence>
<dbReference type="PROSITE" id="PS50297">
    <property type="entry name" value="ANK_REP_REGION"/>
    <property type="match status" value="1"/>
</dbReference>
<proteinExistence type="predicted"/>
<sequence>MVKLLVERGAEVNYARKWNFRRTPLQRAAENGNFDIVQYLVNQGAIIDTVPVYSGGTAFQLAAMNEYVGIPTFLRERGADPNYLPAEGDGRTAFEAAAEWGRIDTMTFLMKAGVLLDLEVGDPPRSQYERAVHFAEKNGKMASKRFVEHIYAQIAIGEELS</sequence>
<dbReference type="PROSITE" id="PS50088">
    <property type="entry name" value="ANK_REPEAT"/>
    <property type="match status" value="1"/>
</dbReference>
<accession>A0A6A6J9G7</accession>